<dbReference type="InParanoid" id="F5YCF6"/>
<dbReference type="NCBIfam" id="TIGR01131">
    <property type="entry name" value="ATP_synt_6_or_A"/>
    <property type="match status" value="1"/>
</dbReference>
<dbReference type="InterPro" id="IPR035908">
    <property type="entry name" value="F0_ATP_A_sf"/>
</dbReference>
<keyword evidence="13" id="KW-0378">Hydrolase</keyword>
<dbReference type="AlphaFoldDB" id="F5YCF6"/>
<evidence type="ECO:0000313" key="13">
    <source>
        <dbReference type="EMBL" id="AEF80193.1"/>
    </source>
</evidence>
<dbReference type="GO" id="GO:0045259">
    <property type="term" value="C:proton-transporting ATP synthase complex"/>
    <property type="evidence" value="ECO:0007669"/>
    <property type="project" value="UniProtKB-KW"/>
</dbReference>
<keyword evidence="14" id="KW-1185">Reference proteome</keyword>
<keyword evidence="10 11" id="KW-0066">ATP synthesis</keyword>
<dbReference type="Gene3D" id="1.20.120.220">
    <property type="entry name" value="ATP synthase, F0 complex, subunit A"/>
    <property type="match status" value="1"/>
</dbReference>
<evidence type="ECO:0000256" key="5">
    <source>
        <dbReference type="ARBA" id="ARBA00022692"/>
    </source>
</evidence>
<dbReference type="PANTHER" id="PTHR42823">
    <property type="entry name" value="ATP SYNTHASE SUBUNIT A, CHLOROPLASTIC"/>
    <property type="match status" value="1"/>
</dbReference>
<evidence type="ECO:0000256" key="11">
    <source>
        <dbReference type="HAMAP-Rule" id="MF_01393"/>
    </source>
</evidence>
<evidence type="ECO:0000256" key="2">
    <source>
        <dbReference type="ARBA" id="ARBA00006810"/>
    </source>
</evidence>
<reference evidence="14" key="1">
    <citation type="submission" date="2009-12" db="EMBL/GenBank/DDBJ databases">
        <title>Complete sequence of Treponema azotonutricium strain ZAS-9.</title>
        <authorList>
            <person name="Tetu S.G."/>
            <person name="Matson E."/>
            <person name="Ren Q."/>
            <person name="Seshadri R."/>
            <person name="Elbourne L."/>
            <person name="Hassan K.A."/>
            <person name="Durkin A."/>
            <person name="Radune D."/>
            <person name="Mohamoud Y."/>
            <person name="Shay R."/>
            <person name="Jin S."/>
            <person name="Zhang X."/>
            <person name="Lucey K."/>
            <person name="Ballor N.R."/>
            <person name="Ottesen E."/>
            <person name="Rosenthal R."/>
            <person name="Allen A."/>
            <person name="Leadbetter J.R."/>
            <person name="Paulsen I.T."/>
        </authorList>
    </citation>
    <scope>NUCLEOTIDE SEQUENCE [LARGE SCALE GENOMIC DNA]</scope>
    <source>
        <strain evidence="14">ATCC BAA-888 / DSM 13862 / ZAS-9</strain>
    </source>
</reference>
<evidence type="ECO:0000256" key="1">
    <source>
        <dbReference type="ARBA" id="ARBA00004141"/>
    </source>
</evidence>
<comment type="similarity">
    <text evidence="2 11 12">Belongs to the ATPase A chain family.</text>
</comment>
<keyword evidence="9 11" id="KW-0472">Membrane</keyword>
<dbReference type="PRINTS" id="PR00123">
    <property type="entry name" value="ATPASEA"/>
</dbReference>
<evidence type="ECO:0000256" key="6">
    <source>
        <dbReference type="ARBA" id="ARBA00022781"/>
    </source>
</evidence>
<dbReference type="GO" id="GO:0042777">
    <property type="term" value="P:proton motive force-driven plasma membrane ATP synthesis"/>
    <property type="evidence" value="ECO:0007669"/>
    <property type="project" value="TreeGrafter"/>
</dbReference>
<evidence type="ECO:0000256" key="10">
    <source>
        <dbReference type="ARBA" id="ARBA00023310"/>
    </source>
</evidence>
<dbReference type="HAMAP" id="MF_01393">
    <property type="entry name" value="ATP_synth_a_bact"/>
    <property type="match status" value="1"/>
</dbReference>
<proteinExistence type="inferred from homology"/>
<dbReference type="PANTHER" id="PTHR42823:SF3">
    <property type="entry name" value="ATP SYNTHASE SUBUNIT A, CHLOROPLASTIC"/>
    <property type="match status" value="1"/>
</dbReference>
<keyword evidence="3 11" id="KW-0813">Transport</keyword>
<dbReference type="Proteomes" id="UP000009222">
    <property type="component" value="Chromosome"/>
</dbReference>
<dbReference type="RefSeq" id="WP_015712684.1">
    <property type="nucleotide sequence ID" value="NC_015577.1"/>
</dbReference>
<keyword evidence="5 11" id="KW-0812">Transmembrane</keyword>
<dbReference type="STRING" id="545695.TREAZ_2854"/>
<evidence type="ECO:0000256" key="3">
    <source>
        <dbReference type="ARBA" id="ARBA00022448"/>
    </source>
</evidence>
<sequence>MDIKESLEEFKVIFSIPFPEGFSIKFLGQEIHSFDITETILVSWVIIAILIIGSLLLTRKLKEVPRGAQVFLEWAIEFCNSFSREHFGHKAKTYGPYIGTVFLFLLFANIIPAISPMSISIIGAEPPFVIKPPTRDINLTAALAIMSILLVFFGGLKARGPIGWLKNLLNPVPMMLPFNLLEYIIRPLSLCLRLFGNILGGFIIMLLVEKALPIPAIVPAVLSVYFDFFDGLIQAVVFTFLTTLFVAEAVETE</sequence>
<keyword evidence="8 11" id="KW-0406">Ion transport</keyword>
<evidence type="ECO:0000256" key="4">
    <source>
        <dbReference type="ARBA" id="ARBA00022547"/>
    </source>
</evidence>
<evidence type="ECO:0000256" key="8">
    <source>
        <dbReference type="ARBA" id="ARBA00023065"/>
    </source>
</evidence>
<dbReference type="GO" id="GO:0005886">
    <property type="term" value="C:plasma membrane"/>
    <property type="evidence" value="ECO:0007669"/>
    <property type="project" value="UniProtKB-SubCell"/>
</dbReference>
<name>F5YCF6_LEAAZ</name>
<keyword evidence="11" id="KW-1003">Cell membrane</keyword>
<dbReference type="eggNOG" id="COG0356">
    <property type="taxonomic scope" value="Bacteria"/>
</dbReference>
<feature type="transmembrane region" description="Helical" evidence="11">
    <location>
        <begin position="228"/>
        <end position="247"/>
    </location>
</feature>
<comment type="subcellular location">
    <subcellularLocation>
        <location evidence="11">Cell inner membrane</location>
        <topology evidence="11">Multi-pass membrane protein</topology>
    </subcellularLocation>
    <subcellularLocation>
        <location evidence="12">Cell membrane</location>
        <topology evidence="12">Multi-pass membrane protein</topology>
    </subcellularLocation>
    <subcellularLocation>
        <location evidence="1">Membrane</location>
        <topology evidence="1">Multi-pass membrane protein</topology>
    </subcellularLocation>
</comment>
<dbReference type="FunCoup" id="F5YCF6">
    <property type="interactions" value="286"/>
</dbReference>
<dbReference type="InterPro" id="IPR000568">
    <property type="entry name" value="ATP_synth_F0_asu"/>
</dbReference>
<feature type="transmembrane region" description="Helical" evidence="11">
    <location>
        <begin position="40"/>
        <end position="57"/>
    </location>
</feature>
<evidence type="ECO:0000256" key="7">
    <source>
        <dbReference type="ARBA" id="ARBA00022989"/>
    </source>
</evidence>
<dbReference type="EMBL" id="CP001841">
    <property type="protein sequence ID" value="AEF80193.1"/>
    <property type="molecule type" value="Genomic_DNA"/>
</dbReference>
<evidence type="ECO:0000256" key="9">
    <source>
        <dbReference type="ARBA" id="ARBA00023136"/>
    </source>
</evidence>
<keyword evidence="6 11" id="KW-0375">Hydrogen ion transport</keyword>
<comment type="function">
    <text evidence="11 12">Key component of the proton channel; it plays a direct role in the translocation of protons across the membrane.</text>
</comment>
<protein>
    <recommendedName>
        <fullName evidence="11 12">ATP synthase subunit a</fullName>
    </recommendedName>
    <alternativeName>
        <fullName evidence="11">ATP synthase F0 sector subunit a</fullName>
    </alternativeName>
    <alternativeName>
        <fullName evidence="11">F-ATPase subunit 6</fullName>
    </alternativeName>
</protein>
<dbReference type="CDD" id="cd00310">
    <property type="entry name" value="ATP-synt_Fo_a_6"/>
    <property type="match status" value="1"/>
</dbReference>
<dbReference type="KEGG" id="taz:TREAZ_2854"/>
<reference evidence="13 14" key="2">
    <citation type="journal article" date="2011" name="ISME J.">
        <title>RNA-seq reveals cooperative metabolic interactions between two termite-gut spirochete species in co-culture.</title>
        <authorList>
            <person name="Rosenthal A.Z."/>
            <person name="Matson E.G."/>
            <person name="Eldar A."/>
            <person name="Leadbetter J.R."/>
        </authorList>
    </citation>
    <scope>NUCLEOTIDE SEQUENCE [LARGE SCALE GENOMIC DNA]</scope>
    <source>
        <strain evidence="14">ATCC BAA-888 / DSM 13862 / ZAS-9</strain>
    </source>
</reference>
<organism evidence="13 14">
    <name type="scientific">Leadbettera azotonutricia (strain ATCC BAA-888 / DSM 13862 / ZAS-9)</name>
    <name type="common">Treponema azotonutricium</name>
    <dbReference type="NCBI Taxonomy" id="545695"/>
    <lineage>
        <taxon>Bacteria</taxon>
        <taxon>Pseudomonadati</taxon>
        <taxon>Spirochaetota</taxon>
        <taxon>Spirochaetia</taxon>
        <taxon>Spirochaetales</taxon>
        <taxon>Breznakiellaceae</taxon>
        <taxon>Leadbettera</taxon>
    </lineage>
</organism>
<accession>F5YCF6</accession>
<dbReference type="GO" id="GO:0016787">
    <property type="term" value="F:hydrolase activity"/>
    <property type="evidence" value="ECO:0007669"/>
    <property type="project" value="UniProtKB-KW"/>
</dbReference>
<keyword evidence="4 11" id="KW-0138">CF(0)</keyword>
<dbReference type="OrthoDB" id="9789241at2"/>
<feature type="transmembrane region" description="Helical" evidence="11">
    <location>
        <begin position="94"/>
        <end position="117"/>
    </location>
</feature>
<evidence type="ECO:0000313" key="14">
    <source>
        <dbReference type="Proteomes" id="UP000009222"/>
    </source>
</evidence>
<feature type="transmembrane region" description="Helical" evidence="11">
    <location>
        <begin position="190"/>
        <end position="208"/>
    </location>
</feature>
<comment type="subunit">
    <text evidence="11">F-type ATPases have 2 components, CF(1) - the catalytic core - and CF(0) - the membrane proton channel. CF(1) has five subunits: alpha(3), beta(3), gamma(1), delta(1), epsilon(1). CF(0) has three main subunits: a(1), b(2) and c(9-12). The alpha and beta chains form an alternating ring which encloses part of the gamma chain. CF(1) is attached to CF(0) by a central stalk formed by the gamma and epsilon chains, while a peripheral stalk is formed by the delta and b chains.</text>
</comment>
<dbReference type="SUPFAM" id="SSF81336">
    <property type="entry name" value="F1F0 ATP synthase subunit A"/>
    <property type="match status" value="1"/>
</dbReference>
<evidence type="ECO:0000256" key="12">
    <source>
        <dbReference type="RuleBase" id="RU000483"/>
    </source>
</evidence>
<dbReference type="Pfam" id="PF00119">
    <property type="entry name" value="ATP-synt_A"/>
    <property type="match status" value="1"/>
</dbReference>
<dbReference type="GO" id="GO:0046933">
    <property type="term" value="F:proton-transporting ATP synthase activity, rotational mechanism"/>
    <property type="evidence" value="ECO:0007669"/>
    <property type="project" value="UniProtKB-UniRule"/>
</dbReference>
<gene>
    <name evidence="11 13" type="primary">atpB</name>
    <name evidence="13" type="ordered locus">TREAZ_2854</name>
</gene>
<dbReference type="InterPro" id="IPR045082">
    <property type="entry name" value="ATP_syn_F0_a_bact/chloroplast"/>
</dbReference>
<feature type="transmembrane region" description="Helical" evidence="11">
    <location>
        <begin position="137"/>
        <end position="156"/>
    </location>
</feature>
<keyword evidence="7 11" id="KW-1133">Transmembrane helix</keyword>
<keyword evidence="11" id="KW-0997">Cell inner membrane</keyword>
<dbReference type="HOGENOM" id="CLU_041018_2_0_12"/>